<evidence type="ECO:0000313" key="4">
    <source>
        <dbReference type="Proteomes" id="UP000494261"/>
    </source>
</evidence>
<proteinExistence type="predicted"/>
<feature type="compositionally biased region" description="Polar residues" evidence="1">
    <location>
        <begin position="32"/>
        <end position="43"/>
    </location>
</feature>
<dbReference type="EMBL" id="CABVQC010000031">
    <property type="protein sequence ID" value="VWB95072.1"/>
    <property type="molecule type" value="Genomic_DNA"/>
</dbReference>
<evidence type="ECO:0000259" key="2">
    <source>
        <dbReference type="Pfam" id="PF10145"/>
    </source>
</evidence>
<protein>
    <submittedName>
        <fullName evidence="3">Putative phage tail length determination protein</fullName>
    </submittedName>
</protein>
<evidence type="ECO:0000313" key="3">
    <source>
        <dbReference type="EMBL" id="VWB95072.1"/>
    </source>
</evidence>
<name>A0A6P2NK91_9BURK</name>
<dbReference type="AlphaFoldDB" id="A0A6P2NK91"/>
<sequence length="811" mass="82866">MSSMTLRYIINLTGDLKRRAAENARAVEQASKRQTTALTNTDKAAQKTEKSIEKIGAKTNASKVDADARKMQSGLNNVTTAANRTTGALGSVTAATQRADSALARLGSSSSLDRTFRYLGSVARRMNDIRRDADRMAAVLARAGQTAGTIAAGTAAGGAAAVATLKRPVEFDMRLANMANVAYGDRNLAGRMLGMKELEATINDAVQRGGGTRDTAAEALNKVISSGVVKIDAAKAMLPDLQRGATAGDADVTDIGNIAIAGLRNYGLTESNIGQAISKAVVAGQEGGFELKDMARWLPELMAASSDKLGMRGMGDFERLVSYAQASMMTAGSTDAAGNNLKNLILKINSADTEKDFARLGVNLPKSLARARERGIDGIAAFVDFSEQIAAKDKSFVSLRNRAASEQGEQKKATLQAMASILQGSAIGQVIQDREALMALVGVMQNKAYVKDVLGKVHADTGQAVDSNFAGISNRAGYKAQQLANEADISRSRVFEQIDGPLKSVLTSATQLAQAFPAVTTALTGFGQAVGVATAAGAGGALAAFLLNRGRAGAPGTPGGGGLGGFGAGPVPVYVVNKVPGWTAPTPGGGAAGAAAGGAAAAGAGRGLMSRLGASAPWMITAGLAAYDLLPTLLDSSKTPTEKVNAAGRAAAGVAGGWAGAQAGAALGAFGGPFAPVTVPLGGAIGGAVGYLGATWAGDALSRMNMLPSQRAGVLSSASGGQVQVPQDMQDRLSILRTTPAYMTNPLMQPTAGLDMLKRMQSEPQRVEIGNGLLGINISVHDDRVLTSTQVLQQPSALRLDPGATNPGGTN</sequence>
<dbReference type="Pfam" id="PF10145">
    <property type="entry name" value="PhageMin_Tail"/>
    <property type="match status" value="1"/>
</dbReference>
<feature type="domain" description="Phage tail tape measure protein" evidence="2">
    <location>
        <begin position="204"/>
        <end position="381"/>
    </location>
</feature>
<gene>
    <name evidence="3" type="ORF">BLA13014_04436</name>
</gene>
<feature type="region of interest" description="Disordered" evidence="1">
    <location>
        <begin position="28"/>
        <end position="50"/>
    </location>
</feature>
<dbReference type="InterPro" id="IPR010090">
    <property type="entry name" value="Phage_tape_meas"/>
</dbReference>
<organism evidence="3 4">
    <name type="scientific">Burkholderia aenigmatica</name>
    <dbReference type="NCBI Taxonomy" id="2015348"/>
    <lineage>
        <taxon>Bacteria</taxon>
        <taxon>Pseudomonadati</taxon>
        <taxon>Pseudomonadota</taxon>
        <taxon>Betaproteobacteria</taxon>
        <taxon>Burkholderiales</taxon>
        <taxon>Burkholderiaceae</taxon>
        <taxon>Burkholderia</taxon>
        <taxon>Burkholderia cepacia complex</taxon>
    </lineage>
</organism>
<dbReference type="RefSeq" id="WP_175024080.1">
    <property type="nucleotide sequence ID" value="NZ_CABVQC010000031.1"/>
</dbReference>
<reference evidence="3 4" key="1">
    <citation type="submission" date="2019-09" db="EMBL/GenBank/DDBJ databases">
        <authorList>
            <person name="Depoorter E."/>
        </authorList>
    </citation>
    <scope>NUCLEOTIDE SEQUENCE [LARGE SCALE GENOMIC DNA]</scope>
    <source>
        <strain evidence="3">LMG 13014</strain>
    </source>
</reference>
<dbReference type="Proteomes" id="UP000494261">
    <property type="component" value="Unassembled WGS sequence"/>
</dbReference>
<accession>A0A6P2NK91</accession>
<evidence type="ECO:0000256" key="1">
    <source>
        <dbReference type="SAM" id="MobiDB-lite"/>
    </source>
</evidence>